<dbReference type="Proteomes" id="UP000886998">
    <property type="component" value="Unassembled WGS sequence"/>
</dbReference>
<name>A0A8X6WPB2_9ARAC</name>
<keyword evidence="2" id="KW-1185">Reference proteome</keyword>
<dbReference type="AlphaFoldDB" id="A0A8X6WPB2"/>
<protein>
    <submittedName>
        <fullName evidence="1">Transposon Ty3-G Gag-Pol polyprotein</fullName>
    </submittedName>
</protein>
<comment type="caution">
    <text evidence="1">The sequence shown here is derived from an EMBL/GenBank/DDBJ whole genome shotgun (WGS) entry which is preliminary data.</text>
</comment>
<dbReference type="OrthoDB" id="3863715at2759"/>
<dbReference type="EMBL" id="BMAV01001078">
    <property type="protein sequence ID" value="GFY38799.1"/>
    <property type="molecule type" value="Genomic_DNA"/>
</dbReference>
<evidence type="ECO:0000313" key="2">
    <source>
        <dbReference type="Proteomes" id="UP000886998"/>
    </source>
</evidence>
<evidence type="ECO:0000313" key="1">
    <source>
        <dbReference type="EMBL" id="GFY38799.1"/>
    </source>
</evidence>
<proteinExistence type="predicted"/>
<reference evidence="1" key="1">
    <citation type="submission" date="2020-08" db="EMBL/GenBank/DDBJ databases">
        <title>Multicomponent nature underlies the extraordinary mechanical properties of spider dragline silk.</title>
        <authorList>
            <person name="Kono N."/>
            <person name="Nakamura H."/>
            <person name="Mori M."/>
            <person name="Yoshida Y."/>
            <person name="Ohtoshi R."/>
            <person name="Malay A.D."/>
            <person name="Moran D.A.P."/>
            <person name="Tomita M."/>
            <person name="Numata K."/>
            <person name="Arakawa K."/>
        </authorList>
    </citation>
    <scope>NUCLEOTIDE SEQUENCE</scope>
</reference>
<gene>
    <name evidence="1" type="primary">TY3B-G_584</name>
    <name evidence="1" type="ORF">TNIN_124351</name>
</gene>
<organism evidence="1 2">
    <name type="scientific">Trichonephila inaurata madagascariensis</name>
    <dbReference type="NCBI Taxonomy" id="2747483"/>
    <lineage>
        <taxon>Eukaryota</taxon>
        <taxon>Metazoa</taxon>
        <taxon>Ecdysozoa</taxon>
        <taxon>Arthropoda</taxon>
        <taxon>Chelicerata</taxon>
        <taxon>Arachnida</taxon>
        <taxon>Araneae</taxon>
        <taxon>Araneomorphae</taxon>
        <taxon>Entelegynae</taxon>
        <taxon>Araneoidea</taxon>
        <taxon>Nephilidae</taxon>
        <taxon>Trichonephila</taxon>
        <taxon>Trichonephila inaurata</taxon>
    </lineage>
</organism>
<accession>A0A8X6WPB2</accession>
<sequence length="174" mass="20809">MIVRWNCEIIYSDRFVEINLWQKLKQALIDEFPLEINFASLHELFRNRKIRDCETASEYFLKIKELCNLGKIADAALVHYVIMGTEELHLQNCLKDVKEDKACIPFKKTDPVVVVPECVPKEVKRRAHEKRRPRIKENKDDYFIPKLKQKMENSTANCDHRVLMNHKRRKKTYH</sequence>